<reference evidence="1 2" key="1">
    <citation type="submission" date="2023-03" db="EMBL/GenBank/DDBJ databases">
        <title>Description of Hydrogenimonas sp. ISO32.</title>
        <authorList>
            <person name="Mino S."/>
            <person name="Fukazawa S."/>
            <person name="Sawabe T."/>
        </authorList>
    </citation>
    <scope>NUCLEOTIDE SEQUENCE [LARGE SCALE GENOMIC DNA]</scope>
    <source>
        <strain evidence="1 2">ISO32</strain>
        <plasmid evidence="1 2">pISO32_1</plasmid>
    </source>
</reference>
<evidence type="ECO:0000313" key="1">
    <source>
        <dbReference type="EMBL" id="BDY14015.1"/>
    </source>
</evidence>
<dbReference type="EMBL" id="AP027371">
    <property type="protein sequence ID" value="BDY14015.1"/>
    <property type="molecule type" value="Genomic_DNA"/>
</dbReference>
<dbReference type="RefSeq" id="WP_286338074.1">
    <property type="nucleotide sequence ID" value="NZ_AP027371.1"/>
</dbReference>
<sequence>MRCYDQTEDVSGLLARLFPAIDPESLPSFDDEDFMTFANSYEAREAYLKRFGYTLVCREFIAELSKELHKRGVRDFVELEAGMGMLSLLLRRSGFEGVGYTLPPEDEKWPIDTANTCYREALTEGCLVHADIRQLTLQHSPGAIVASWIPLGGGSEVAAFFENQWRNDLQTPLFVLIGEDRGGCTTSDDFFDWLEHHFEPDGYNESYVPFQGFRDYCGYFRRRK</sequence>
<protein>
    <recommendedName>
        <fullName evidence="3">Class I SAM-dependent methyltransferase</fullName>
    </recommendedName>
</protein>
<proteinExistence type="predicted"/>
<organism evidence="1 2">
    <name type="scientific">Hydrogenimonas cancrithermarum</name>
    <dbReference type="NCBI Taxonomy" id="2993563"/>
    <lineage>
        <taxon>Bacteria</taxon>
        <taxon>Pseudomonadati</taxon>
        <taxon>Campylobacterota</taxon>
        <taxon>Epsilonproteobacteria</taxon>
        <taxon>Campylobacterales</taxon>
        <taxon>Hydrogenimonadaceae</taxon>
        <taxon>Hydrogenimonas</taxon>
    </lineage>
</organism>
<accession>A0ABM8FPQ1</accession>
<name>A0ABM8FPQ1_9BACT</name>
<gene>
    <name evidence="1" type="ORF">HCR_23280</name>
</gene>
<keyword evidence="2" id="KW-1185">Reference proteome</keyword>
<keyword evidence="1" id="KW-0614">Plasmid</keyword>
<evidence type="ECO:0000313" key="2">
    <source>
        <dbReference type="Proteomes" id="UP001321445"/>
    </source>
</evidence>
<geneLocation type="plasmid" evidence="1 2">
    <name>pISO32_1</name>
</geneLocation>
<evidence type="ECO:0008006" key="3">
    <source>
        <dbReference type="Google" id="ProtNLM"/>
    </source>
</evidence>
<dbReference type="Proteomes" id="UP001321445">
    <property type="component" value="Plasmid pISO32_1"/>
</dbReference>